<evidence type="ECO:0000313" key="2">
    <source>
        <dbReference type="Proteomes" id="UP000821845"/>
    </source>
</evidence>
<dbReference type="EMBL" id="CM023483">
    <property type="protein sequence ID" value="KAH6936816.1"/>
    <property type="molecule type" value="Genomic_DNA"/>
</dbReference>
<keyword evidence="2" id="KW-1185">Reference proteome</keyword>
<sequence>MCTCHNDCTARWRARVVTHKSACPSSNYLHVEKRDALSTYSKLDVRPRENVALEEDKQALGARKRACGTRQRKELLTDGTPGPRTRQVCATARSPNASLRFERRSVLPSMKCVRARRKKRGRLTPWRCSLPRTLSAAATRFFSVVSLLLRAHMASVQRGERSGVGFTRDGSRS</sequence>
<evidence type="ECO:0000313" key="1">
    <source>
        <dbReference type="EMBL" id="KAH6936816.1"/>
    </source>
</evidence>
<name>A0ACB7SS98_HYAAI</name>
<comment type="caution">
    <text evidence="1">The sequence shown here is derived from an EMBL/GenBank/DDBJ whole genome shotgun (WGS) entry which is preliminary data.</text>
</comment>
<accession>A0ACB7SS98</accession>
<organism evidence="1 2">
    <name type="scientific">Hyalomma asiaticum</name>
    <name type="common">Tick</name>
    <dbReference type="NCBI Taxonomy" id="266040"/>
    <lineage>
        <taxon>Eukaryota</taxon>
        <taxon>Metazoa</taxon>
        <taxon>Ecdysozoa</taxon>
        <taxon>Arthropoda</taxon>
        <taxon>Chelicerata</taxon>
        <taxon>Arachnida</taxon>
        <taxon>Acari</taxon>
        <taxon>Parasitiformes</taxon>
        <taxon>Ixodida</taxon>
        <taxon>Ixodoidea</taxon>
        <taxon>Ixodidae</taxon>
        <taxon>Hyalomminae</taxon>
        <taxon>Hyalomma</taxon>
    </lineage>
</organism>
<reference evidence="1" key="1">
    <citation type="submission" date="2020-05" db="EMBL/GenBank/DDBJ databases">
        <title>Large-scale comparative analyses of tick genomes elucidate their genetic diversity and vector capacities.</title>
        <authorList>
            <person name="Jia N."/>
            <person name="Wang J."/>
            <person name="Shi W."/>
            <person name="Du L."/>
            <person name="Sun Y."/>
            <person name="Zhan W."/>
            <person name="Jiang J."/>
            <person name="Wang Q."/>
            <person name="Zhang B."/>
            <person name="Ji P."/>
            <person name="Sakyi L.B."/>
            <person name="Cui X."/>
            <person name="Yuan T."/>
            <person name="Jiang B."/>
            <person name="Yang W."/>
            <person name="Lam T.T.-Y."/>
            <person name="Chang Q."/>
            <person name="Ding S."/>
            <person name="Wang X."/>
            <person name="Zhu J."/>
            <person name="Ruan X."/>
            <person name="Zhao L."/>
            <person name="Wei J."/>
            <person name="Que T."/>
            <person name="Du C."/>
            <person name="Cheng J."/>
            <person name="Dai P."/>
            <person name="Han X."/>
            <person name="Huang E."/>
            <person name="Gao Y."/>
            <person name="Liu J."/>
            <person name="Shao H."/>
            <person name="Ye R."/>
            <person name="Li L."/>
            <person name="Wei W."/>
            <person name="Wang X."/>
            <person name="Wang C."/>
            <person name="Yang T."/>
            <person name="Huo Q."/>
            <person name="Li W."/>
            <person name="Guo W."/>
            <person name="Chen H."/>
            <person name="Zhou L."/>
            <person name="Ni X."/>
            <person name="Tian J."/>
            <person name="Zhou Y."/>
            <person name="Sheng Y."/>
            <person name="Liu T."/>
            <person name="Pan Y."/>
            <person name="Xia L."/>
            <person name="Li J."/>
            <person name="Zhao F."/>
            <person name="Cao W."/>
        </authorList>
    </citation>
    <scope>NUCLEOTIDE SEQUENCE</scope>
    <source>
        <strain evidence="1">Hyas-2018</strain>
    </source>
</reference>
<protein>
    <submittedName>
        <fullName evidence="1">Uncharacterized protein</fullName>
    </submittedName>
</protein>
<proteinExistence type="predicted"/>
<gene>
    <name evidence="1" type="ORF">HPB50_023217</name>
</gene>
<dbReference type="Proteomes" id="UP000821845">
    <property type="component" value="Chromosome 3"/>
</dbReference>